<name>A0ACC1RXU0_9HYPO</name>
<dbReference type="EMBL" id="JANRMS010001483">
    <property type="protein sequence ID" value="KAJ3527939.1"/>
    <property type="molecule type" value="Genomic_DNA"/>
</dbReference>
<keyword evidence="2" id="KW-1185">Reference proteome</keyword>
<sequence length="659" mass="73632">MTCVYPTRGLDAARRTPTLRDISNCLKQLETLLSRFAESSQVTTRSVADDDGGNFGPGRVESEIPIQARPDPDVNVIKAARRHSSDEHPNKSTWEILLNNSDIEPLLQDESIGLETAPSHPRGNTIARHSLPTQPGACAPLDSNSEPLDFYPDTQLALRLWDVFVKSVDPVLKILHIPTMQSAVVATILDPRSAQPSTLALTFAIYYAAITALCHNDSDETVDLPCEKSVLLERYRTALDRLLVTPDIMSRPETAHLQAFAIYVTCLRAHELGRTVWVLTGLAIRLAQSIGLHRDGTSLKLSPFETEMRLRLWWHLCVLDSRAPEDQGFQPTVDLTNQELRYPLNVNDDQLYPDMTHFPVESDAWTEMSFFLIQATSCRVMHPILDTQQQHSTDTLLDIREKRKIIQDPGQYLSARYGISPGSGTLTGLPRIATQHVTTACKKMEFVLQLREEICMRKQNKAQNDDTTSDVLKLSFKLACDALASSHVLLEEGLASRFKWFFNMYTQWYALAYVLRCLHSSPCGPEADRAWALVEGLFPGGTSQPGAMHDEHGHGRIWRFLKLLRHQASSLREHAHPSTATTDNHAQLSSSEKYVVSQPFPDAEIPQPTGTTAADHGTSTLPEWDHEFISNPDQSALSPLSLLMPEIAFLPDWNAIING</sequence>
<organism evidence="1 2">
    <name type="scientific">Fusarium decemcellulare</name>
    <dbReference type="NCBI Taxonomy" id="57161"/>
    <lineage>
        <taxon>Eukaryota</taxon>
        <taxon>Fungi</taxon>
        <taxon>Dikarya</taxon>
        <taxon>Ascomycota</taxon>
        <taxon>Pezizomycotina</taxon>
        <taxon>Sordariomycetes</taxon>
        <taxon>Hypocreomycetidae</taxon>
        <taxon>Hypocreales</taxon>
        <taxon>Nectriaceae</taxon>
        <taxon>Fusarium</taxon>
        <taxon>Fusarium decemcellulare species complex</taxon>
    </lineage>
</organism>
<proteinExistence type="predicted"/>
<comment type="caution">
    <text evidence="1">The sequence shown here is derived from an EMBL/GenBank/DDBJ whole genome shotgun (WGS) entry which is preliminary data.</text>
</comment>
<evidence type="ECO:0000313" key="2">
    <source>
        <dbReference type="Proteomes" id="UP001148629"/>
    </source>
</evidence>
<protein>
    <submittedName>
        <fullName evidence="1">Uncharacterized protein</fullName>
    </submittedName>
</protein>
<dbReference type="Proteomes" id="UP001148629">
    <property type="component" value="Unassembled WGS sequence"/>
</dbReference>
<evidence type="ECO:0000313" key="1">
    <source>
        <dbReference type="EMBL" id="KAJ3527939.1"/>
    </source>
</evidence>
<accession>A0ACC1RXU0</accession>
<gene>
    <name evidence="1" type="ORF">NM208_g10458</name>
</gene>
<reference evidence="1" key="1">
    <citation type="submission" date="2022-08" db="EMBL/GenBank/DDBJ databases">
        <title>Genome Sequence of Fusarium decemcellulare.</title>
        <authorList>
            <person name="Buettner E."/>
        </authorList>
    </citation>
    <scope>NUCLEOTIDE SEQUENCE</scope>
    <source>
        <strain evidence="1">Babe19</strain>
    </source>
</reference>